<organism evidence="3 4">
    <name type="scientific">Luedemannella flava</name>
    <dbReference type="NCBI Taxonomy" id="349316"/>
    <lineage>
        <taxon>Bacteria</taxon>
        <taxon>Bacillati</taxon>
        <taxon>Actinomycetota</taxon>
        <taxon>Actinomycetes</taxon>
        <taxon>Micromonosporales</taxon>
        <taxon>Micromonosporaceae</taxon>
        <taxon>Luedemannella</taxon>
    </lineage>
</organism>
<evidence type="ECO:0000313" key="4">
    <source>
        <dbReference type="Proteomes" id="UP001500218"/>
    </source>
</evidence>
<evidence type="ECO:0000313" key="3">
    <source>
        <dbReference type="EMBL" id="GAA1821255.1"/>
    </source>
</evidence>
<accession>A0ABN2MCY7</accession>
<gene>
    <name evidence="3" type="ORF">GCM10009682_46750</name>
</gene>
<dbReference type="InterPro" id="IPR045857">
    <property type="entry name" value="O16G_dom_2"/>
</dbReference>
<keyword evidence="4" id="KW-1185">Reference proteome</keyword>
<dbReference type="Gene3D" id="3.20.20.80">
    <property type="entry name" value="Glycosidases"/>
    <property type="match status" value="1"/>
</dbReference>
<comment type="similarity">
    <text evidence="1">Belongs to the glycosyl hydrolase 13 family.</text>
</comment>
<dbReference type="PANTHER" id="PTHR10357">
    <property type="entry name" value="ALPHA-AMYLASE FAMILY MEMBER"/>
    <property type="match status" value="1"/>
</dbReference>
<feature type="domain" description="Glycosyl hydrolase family 13 catalytic" evidence="2">
    <location>
        <begin position="23"/>
        <end position="418"/>
    </location>
</feature>
<protein>
    <submittedName>
        <fullName evidence="3">Glycoside hydrolase family 13 protein</fullName>
    </submittedName>
</protein>
<dbReference type="InterPro" id="IPR006047">
    <property type="entry name" value="GH13_cat_dom"/>
</dbReference>
<dbReference type="GO" id="GO:0016787">
    <property type="term" value="F:hydrolase activity"/>
    <property type="evidence" value="ECO:0007669"/>
    <property type="project" value="UniProtKB-KW"/>
</dbReference>
<evidence type="ECO:0000256" key="1">
    <source>
        <dbReference type="ARBA" id="ARBA00008061"/>
    </source>
</evidence>
<dbReference type="InterPro" id="IPR017853">
    <property type="entry name" value="GH"/>
</dbReference>
<dbReference type="PANTHER" id="PTHR10357:SF179">
    <property type="entry name" value="NEUTRAL AND BASIC AMINO ACID TRANSPORT PROTEIN RBAT"/>
    <property type="match status" value="1"/>
</dbReference>
<dbReference type="EMBL" id="BAAALT010000180">
    <property type="protein sequence ID" value="GAA1821255.1"/>
    <property type="molecule type" value="Genomic_DNA"/>
</dbReference>
<dbReference type="SUPFAM" id="SSF51445">
    <property type="entry name" value="(Trans)glycosidases"/>
    <property type="match status" value="1"/>
</dbReference>
<sequence length="561" mass="60517">MNDIAPDTVVGARDWAREAVIYEVYVRSFADSDGDGVGDLPGLTARLDYLADLGIDAVWLTPFYPSPWADGGYDVADYRAVDPQLGTLDDFDALVAAAHERGLRVIIDVVPNHTSAQHPWFQAALAGDREMRDRYIFRDSGDQPPNNWQSIFRGPAWTRLPDGEWYLHLFASQQPDLNWEHPAVRAEFESILRFWLDRGVDGIRIDVAHGMIKAAGLPDAADSDTELLDGEAQPFFDQDGVHEIYRSWRSILDTYTPARISVAEAWVPNQDRMARYVRPDELHQAFNFEFLSTPWSAADYRRVIDGSLSTMATVGAPTTWVLSNHDVVRHASRLAAGMGGSAGGAGGAGDPAATADPRVGLRRARAAILVMLALPGSVYLFQGEELGLPEVFDLPAEARQDPIFARTNGAELGRDGCRVPLPWSGNAAPYGFGPAGSSPWLPQPAAWAELSVEAEARDAGSTLSLYRSALAQRRRLDGLGDGVLRWLPSPAPDVLAFARDGADATVICVANLGDVAAALPAGLPAPVLASGPCPTPGELPADTTAWFVLTGSDGPDGWTIT</sequence>
<name>A0ABN2MCY7_9ACTN</name>
<dbReference type="Proteomes" id="UP001500218">
    <property type="component" value="Unassembled WGS sequence"/>
</dbReference>
<dbReference type="Gene3D" id="3.90.400.10">
    <property type="entry name" value="Oligo-1,6-glucosidase, Domain 2"/>
    <property type="match status" value="1"/>
</dbReference>
<comment type="caution">
    <text evidence="3">The sequence shown here is derived from an EMBL/GenBank/DDBJ whole genome shotgun (WGS) entry which is preliminary data.</text>
</comment>
<proteinExistence type="inferred from homology"/>
<dbReference type="CDD" id="cd11332">
    <property type="entry name" value="AmyAc_OligoGlu_TS"/>
    <property type="match status" value="1"/>
</dbReference>
<dbReference type="Pfam" id="PF00128">
    <property type="entry name" value="Alpha-amylase"/>
    <property type="match status" value="1"/>
</dbReference>
<evidence type="ECO:0000259" key="2">
    <source>
        <dbReference type="SMART" id="SM00642"/>
    </source>
</evidence>
<keyword evidence="3" id="KW-0378">Hydrolase</keyword>
<reference evidence="3 4" key="1">
    <citation type="journal article" date="2019" name="Int. J. Syst. Evol. Microbiol.">
        <title>The Global Catalogue of Microorganisms (GCM) 10K type strain sequencing project: providing services to taxonomists for standard genome sequencing and annotation.</title>
        <authorList>
            <consortium name="The Broad Institute Genomics Platform"/>
            <consortium name="The Broad Institute Genome Sequencing Center for Infectious Disease"/>
            <person name="Wu L."/>
            <person name="Ma J."/>
        </authorList>
    </citation>
    <scope>NUCLEOTIDE SEQUENCE [LARGE SCALE GENOMIC DNA]</scope>
    <source>
        <strain evidence="3 4">JCM 13250</strain>
    </source>
</reference>
<dbReference type="SMART" id="SM00642">
    <property type="entry name" value="Aamy"/>
    <property type="match status" value="1"/>
</dbReference>